<dbReference type="OrthoDB" id="10252032at2759"/>
<feature type="region of interest" description="Disordered" evidence="2">
    <location>
        <begin position="592"/>
        <end position="693"/>
    </location>
</feature>
<feature type="region of interest" description="Disordered" evidence="2">
    <location>
        <begin position="216"/>
        <end position="240"/>
    </location>
</feature>
<feature type="compositionally biased region" description="Basic residues" evidence="2">
    <location>
        <begin position="678"/>
        <end position="693"/>
    </location>
</feature>
<dbReference type="GeneID" id="19300149"/>
<dbReference type="KEGG" id="gtr:GLOTRDRAFT_116235"/>
<comment type="similarity">
    <text evidence="1">Belongs to the KRI1 family.</text>
</comment>
<dbReference type="Proteomes" id="UP000030669">
    <property type="component" value="Unassembled WGS sequence"/>
</dbReference>
<dbReference type="STRING" id="670483.S7RQV0"/>
<accession>S7RQV0</accession>
<evidence type="ECO:0000313" key="4">
    <source>
        <dbReference type="EMBL" id="EPQ55289.1"/>
    </source>
</evidence>
<dbReference type="InterPro" id="IPR024626">
    <property type="entry name" value="Kri1-like_C"/>
</dbReference>
<evidence type="ECO:0000313" key="5">
    <source>
        <dbReference type="Proteomes" id="UP000030669"/>
    </source>
</evidence>
<dbReference type="InterPro" id="IPR018034">
    <property type="entry name" value="Kri1"/>
</dbReference>
<proteinExistence type="inferred from homology"/>
<dbReference type="GO" id="GO:0005730">
    <property type="term" value="C:nucleolus"/>
    <property type="evidence" value="ECO:0007669"/>
    <property type="project" value="TreeGrafter"/>
</dbReference>
<feature type="domain" description="Kri1-like C-terminal" evidence="3">
    <location>
        <begin position="509"/>
        <end position="587"/>
    </location>
</feature>
<feature type="compositionally biased region" description="Acidic residues" evidence="2">
    <location>
        <begin position="42"/>
        <end position="65"/>
    </location>
</feature>
<feature type="compositionally biased region" description="Basic residues" evidence="2">
    <location>
        <begin position="459"/>
        <end position="469"/>
    </location>
</feature>
<feature type="compositionally biased region" description="Basic and acidic residues" evidence="2">
    <location>
        <begin position="266"/>
        <end position="282"/>
    </location>
</feature>
<keyword evidence="5" id="KW-1185">Reference proteome</keyword>
<dbReference type="PANTHER" id="PTHR14490:SF5">
    <property type="entry name" value="PROTEIN KRI1 HOMOLOG"/>
    <property type="match status" value="1"/>
</dbReference>
<feature type="compositionally biased region" description="Low complexity" evidence="2">
    <location>
        <begin position="135"/>
        <end position="145"/>
    </location>
</feature>
<feature type="region of interest" description="Disordered" evidence="2">
    <location>
        <begin position="377"/>
        <end position="505"/>
    </location>
</feature>
<dbReference type="Pfam" id="PF12936">
    <property type="entry name" value="Kri1_C"/>
    <property type="match status" value="1"/>
</dbReference>
<dbReference type="PANTHER" id="PTHR14490">
    <property type="entry name" value="ZINC FINGER, ZZ TYPE"/>
    <property type="match status" value="1"/>
</dbReference>
<feature type="compositionally biased region" description="Acidic residues" evidence="2">
    <location>
        <begin position="634"/>
        <end position="646"/>
    </location>
</feature>
<feature type="compositionally biased region" description="Basic and acidic residues" evidence="2">
    <location>
        <begin position="148"/>
        <end position="160"/>
    </location>
</feature>
<name>S7RQV0_GLOTA</name>
<feature type="compositionally biased region" description="Basic and acidic residues" evidence="2">
    <location>
        <begin position="377"/>
        <end position="391"/>
    </location>
</feature>
<feature type="compositionally biased region" description="Basic residues" evidence="2">
    <location>
        <begin position="614"/>
        <end position="627"/>
    </location>
</feature>
<reference evidence="4 5" key="1">
    <citation type="journal article" date="2012" name="Science">
        <title>The Paleozoic origin of enzymatic lignin decomposition reconstructed from 31 fungal genomes.</title>
        <authorList>
            <person name="Floudas D."/>
            <person name="Binder M."/>
            <person name="Riley R."/>
            <person name="Barry K."/>
            <person name="Blanchette R.A."/>
            <person name="Henrissat B."/>
            <person name="Martinez A.T."/>
            <person name="Otillar R."/>
            <person name="Spatafora J.W."/>
            <person name="Yadav J.S."/>
            <person name="Aerts A."/>
            <person name="Benoit I."/>
            <person name="Boyd A."/>
            <person name="Carlson A."/>
            <person name="Copeland A."/>
            <person name="Coutinho P.M."/>
            <person name="de Vries R.P."/>
            <person name="Ferreira P."/>
            <person name="Findley K."/>
            <person name="Foster B."/>
            <person name="Gaskell J."/>
            <person name="Glotzer D."/>
            <person name="Gorecki P."/>
            <person name="Heitman J."/>
            <person name="Hesse C."/>
            <person name="Hori C."/>
            <person name="Igarashi K."/>
            <person name="Jurgens J.A."/>
            <person name="Kallen N."/>
            <person name="Kersten P."/>
            <person name="Kohler A."/>
            <person name="Kuees U."/>
            <person name="Kumar T.K.A."/>
            <person name="Kuo A."/>
            <person name="LaButti K."/>
            <person name="Larrondo L.F."/>
            <person name="Lindquist E."/>
            <person name="Ling A."/>
            <person name="Lombard V."/>
            <person name="Lucas S."/>
            <person name="Lundell T."/>
            <person name="Martin R."/>
            <person name="McLaughlin D.J."/>
            <person name="Morgenstern I."/>
            <person name="Morin E."/>
            <person name="Murat C."/>
            <person name="Nagy L.G."/>
            <person name="Nolan M."/>
            <person name="Ohm R.A."/>
            <person name="Patyshakuliyeva A."/>
            <person name="Rokas A."/>
            <person name="Ruiz-Duenas F.J."/>
            <person name="Sabat G."/>
            <person name="Salamov A."/>
            <person name="Samejima M."/>
            <person name="Schmutz J."/>
            <person name="Slot J.C."/>
            <person name="St John F."/>
            <person name="Stenlid J."/>
            <person name="Sun H."/>
            <person name="Sun S."/>
            <person name="Syed K."/>
            <person name="Tsang A."/>
            <person name="Wiebenga A."/>
            <person name="Young D."/>
            <person name="Pisabarro A."/>
            <person name="Eastwood D.C."/>
            <person name="Martin F."/>
            <person name="Cullen D."/>
            <person name="Grigoriev I.V."/>
            <person name="Hibbett D.S."/>
        </authorList>
    </citation>
    <scope>NUCLEOTIDE SEQUENCE [LARGE SCALE GENOMIC DNA]</scope>
    <source>
        <strain evidence="4 5">ATCC 11539</strain>
    </source>
</reference>
<sequence>MLSDSDNEDIHQLTINEHYAKAFEYRKEREELQKLKDKYGSDYEEGDEEEEDSEELESEDEDGEELTPAVDAAILKTLARIKNKDPSIYDPSKPVFDEERQKTQDKSLSSRSKKSKDKSKPLTIRQQALDAVLNPSRSPSRSPSPEVTHVEEQKALRDETVSAFHHAIKDDDDSDILVPREKTQDELEREEEEYREFLQREVGDIRELVMIEPAEEEVRNEKEQEKKMSKKGKKSKENEDQEFLMNYILNRGWIDRTAKRLPTYKEVTDKGKGKAKVKKEESSSETEAEVDDTEDAEFEEVAEQFESSYNFRFEEPDAATIKSYPRQLPGLVRREDSTRKSARERKKERKEQELLQKKEEVKRLKALKMKELRAKLERIGREGGKSVDETKALQQLDLDGEWDPEAHERQMAQIYGDDAPDGDVDAEKPTWDDDIDVRDIAPDLSDEDEQEHEAESSKKSKKKKKKKKDKEREGEVVDGVDVDAMDAERAEYADGDGEEWDGTEEMRKKKLEEYMDSLYEMDFNDMVGGMPTRFKYTKVAPQNFGLSPVEILTATDAELNQFMGIKKLAPYRKGVRWDNQRNEKLRELKTAVAERQQASGFGFASNPGAEGEQRKKKRKGKKERMKLKAASGDVGEDGEEGGEDGETPVPEQAEVRKRKEPDESGDGEGDGVQEGASAKKKRRRHRKAGHGES</sequence>
<dbReference type="GO" id="GO:0000447">
    <property type="term" value="P:endonucleolytic cleavage in ITS1 to separate SSU-rRNA from 5.8S rRNA and LSU-rRNA from tricistronic rRNA transcript (SSU-rRNA, 5.8S rRNA, LSU-rRNA)"/>
    <property type="evidence" value="ECO:0007669"/>
    <property type="project" value="TreeGrafter"/>
</dbReference>
<gene>
    <name evidence="4" type="ORF">GLOTRDRAFT_116235</name>
</gene>
<feature type="region of interest" description="Disordered" evidence="2">
    <location>
        <begin position="264"/>
        <end position="298"/>
    </location>
</feature>
<evidence type="ECO:0000259" key="3">
    <source>
        <dbReference type="Pfam" id="PF12936"/>
    </source>
</evidence>
<dbReference type="eggNOG" id="KOG2409">
    <property type="taxonomic scope" value="Eukaryota"/>
</dbReference>
<dbReference type="OMA" id="WDNYDPR"/>
<dbReference type="HOGENOM" id="CLU_009647_2_0_1"/>
<feature type="compositionally biased region" description="Acidic residues" evidence="2">
    <location>
        <begin position="476"/>
        <end position="485"/>
    </location>
</feature>
<dbReference type="GO" id="GO:0030686">
    <property type="term" value="C:90S preribosome"/>
    <property type="evidence" value="ECO:0007669"/>
    <property type="project" value="TreeGrafter"/>
</dbReference>
<feature type="compositionally biased region" description="Acidic residues" evidence="2">
    <location>
        <begin position="283"/>
        <end position="298"/>
    </location>
</feature>
<feature type="region of interest" description="Disordered" evidence="2">
    <location>
        <begin position="35"/>
        <end position="193"/>
    </location>
</feature>
<feature type="compositionally biased region" description="Acidic residues" evidence="2">
    <location>
        <begin position="493"/>
        <end position="503"/>
    </location>
</feature>
<feature type="compositionally biased region" description="Basic and acidic residues" evidence="2">
    <location>
        <begin position="95"/>
        <end position="105"/>
    </location>
</feature>
<dbReference type="Pfam" id="PF05178">
    <property type="entry name" value="Kri1"/>
    <property type="match status" value="1"/>
</dbReference>
<feature type="compositionally biased region" description="Basic and acidic residues" evidence="2">
    <location>
        <begin position="332"/>
        <end position="341"/>
    </location>
</feature>
<feature type="region of interest" description="Disordered" evidence="2">
    <location>
        <begin position="316"/>
        <end position="354"/>
    </location>
</feature>
<protein>
    <submittedName>
        <fullName evidence="4">Krr1-domain-containing protein</fullName>
    </submittedName>
</protein>
<feature type="compositionally biased region" description="Basic and acidic residues" evidence="2">
    <location>
        <begin position="425"/>
        <end position="441"/>
    </location>
</feature>
<organism evidence="4 5">
    <name type="scientific">Gloeophyllum trabeum (strain ATCC 11539 / FP-39264 / Madison 617)</name>
    <name type="common">Brown rot fungus</name>
    <dbReference type="NCBI Taxonomy" id="670483"/>
    <lineage>
        <taxon>Eukaryota</taxon>
        <taxon>Fungi</taxon>
        <taxon>Dikarya</taxon>
        <taxon>Basidiomycota</taxon>
        <taxon>Agaricomycotina</taxon>
        <taxon>Agaricomycetes</taxon>
        <taxon>Gloeophyllales</taxon>
        <taxon>Gloeophyllaceae</taxon>
        <taxon>Gloeophyllum</taxon>
    </lineage>
</organism>
<dbReference type="EMBL" id="KB469302">
    <property type="protein sequence ID" value="EPQ55289.1"/>
    <property type="molecule type" value="Genomic_DNA"/>
</dbReference>
<feature type="compositionally biased region" description="Basic and acidic residues" evidence="2">
    <location>
        <begin position="216"/>
        <end position="227"/>
    </location>
</feature>
<dbReference type="RefSeq" id="XP_007866434.1">
    <property type="nucleotide sequence ID" value="XM_007868243.1"/>
</dbReference>
<evidence type="ECO:0000256" key="1">
    <source>
        <dbReference type="ARBA" id="ARBA00007473"/>
    </source>
</evidence>
<dbReference type="AlphaFoldDB" id="S7RQV0"/>
<feature type="compositionally biased region" description="Basic and acidic residues" evidence="2">
    <location>
        <begin position="653"/>
        <end position="662"/>
    </location>
</feature>
<evidence type="ECO:0000256" key="2">
    <source>
        <dbReference type="SAM" id="MobiDB-lite"/>
    </source>
</evidence>